<evidence type="ECO:0000313" key="1">
    <source>
        <dbReference type="EMBL" id="QFC18056.1"/>
    </source>
</evidence>
<organism evidence="1">
    <name type="scientific">Vibrio parahaemolyticus</name>
    <dbReference type="NCBI Taxonomy" id="670"/>
    <lineage>
        <taxon>Bacteria</taxon>
        <taxon>Pseudomonadati</taxon>
        <taxon>Pseudomonadota</taxon>
        <taxon>Gammaproteobacteria</taxon>
        <taxon>Vibrionales</taxon>
        <taxon>Vibrionaceae</taxon>
        <taxon>Vibrio</taxon>
    </lineage>
</organism>
<accession>A0A5P4S6E2</accession>
<proteinExistence type="predicted"/>
<protein>
    <submittedName>
        <fullName evidence="1">Uncharacterized protein</fullName>
    </submittedName>
</protein>
<dbReference type="EMBL" id="MK463675">
    <property type="protein sequence ID" value="QFC18056.1"/>
    <property type="molecule type" value="Genomic_DNA"/>
</dbReference>
<reference evidence="1" key="1">
    <citation type="submission" date="2019-01" db="EMBL/GenBank/DDBJ databases">
        <authorList>
            <person name="Pang Y."/>
            <person name="Liu B."/>
            <person name="Guo X."/>
        </authorList>
    </citation>
    <scope>NUCLEOTIDE SEQUENCE</scope>
    <source>
        <strain evidence="1">G2854</strain>
    </source>
</reference>
<name>A0A5P4S6E2_VIBPH</name>
<sequence length="39" mass="4683">MTLSNFMLEMCQPYLGQYIKLKKAHDIVGFLLFEINERF</sequence>
<dbReference type="AlphaFoldDB" id="A0A5P4S6E2"/>